<organism evidence="8 9">
    <name type="scientific">Necator americanus</name>
    <name type="common">Human hookworm</name>
    <dbReference type="NCBI Taxonomy" id="51031"/>
    <lineage>
        <taxon>Eukaryota</taxon>
        <taxon>Metazoa</taxon>
        <taxon>Ecdysozoa</taxon>
        <taxon>Nematoda</taxon>
        <taxon>Chromadorea</taxon>
        <taxon>Rhabditida</taxon>
        <taxon>Rhabditina</taxon>
        <taxon>Rhabditomorpha</taxon>
        <taxon>Strongyloidea</taxon>
        <taxon>Ancylostomatidae</taxon>
        <taxon>Bunostominae</taxon>
        <taxon>Necator</taxon>
    </lineage>
</organism>
<gene>
    <name evidence="8" type="primary">Necator_chrI.g1882</name>
    <name evidence="8" type="ORF">RB195_005756</name>
</gene>
<dbReference type="SUPFAM" id="SSF56219">
    <property type="entry name" value="DNase I-like"/>
    <property type="match status" value="1"/>
</dbReference>
<reference evidence="8 9" key="1">
    <citation type="submission" date="2023-08" db="EMBL/GenBank/DDBJ databases">
        <title>A Necator americanus chromosomal reference genome.</title>
        <authorList>
            <person name="Ilik V."/>
            <person name="Petrzelkova K.J."/>
            <person name="Pardy F."/>
            <person name="Fuh T."/>
            <person name="Niatou-Singa F.S."/>
            <person name="Gouil Q."/>
            <person name="Baker L."/>
            <person name="Ritchie M.E."/>
            <person name="Jex A.R."/>
            <person name="Gazzola D."/>
            <person name="Li H."/>
            <person name="Toshio Fujiwara R."/>
            <person name="Zhan B."/>
            <person name="Aroian R.V."/>
            <person name="Pafco B."/>
            <person name="Schwarz E.M."/>
        </authorList>
    </citation>
    <scope>NUCLEOTIDE SEQUENCE [LARGE SCALE GENOMIC DNA]</scope>
    <source>
        <strain evidence="8 9">Aroian</strain>
        <tissue evidence="8">Whole animal</tissue>
    </source>
</reference>
<dbReference type="InterPro" id="IPR012677">
    <property type="entry name" value="Nucleotide-bd_a/b_plait_sf"/>
</dbReference>
<dbReference type="EMBL" id="JAVFWL010000001">
    <property type="protein sequence ID" value="KAK6728307.1"/>
    <property type="molecule type" value="Genomic_DNA"/>
</dbReference>
<dbReference type="CDD" id="cd09076">
    <property type="entry name" value="L1-EN"/>
    <property type="match status" value="1"/>
</dbReference>
<dbReference type="SMART" id="SM00715">
    <property type="entry name" value="LA"/>
    <property type="match status" value="1"/>
</dbReference>
<comment type="caution">
    <text evidence="8">The sequence shown here is derived from an EMBL/GenBank/DDBJ whole genome shotgun (WGS) entry which is preliminary data.</text>
</comment>
<dbReference type="SMART" id="SM00360">
    <property type="entry name" value="RRM"/>
    <property type="match status" value="1"/>
</dbReference>
<dbReference type="Pfam" id="PF05383">
    <property type="entry name" value="La"/>
    <property type="match status" value="1"/>
</dbReference>
<dbReference type="InterPro" id="IPR036691">
    <property type="entry name" value="Endo/exonu/phosph_ase_sf"/>
</dbReference>
<dbReference type="InterPro" id="IPR005135">
    <property type="entry name" value="Endo/exonuclease/phosphatase"/>
</dbReference>
<evidence type="ECO:0000313" key="8">
    <source>
        <dbReference type="EMBL" id="KAK6728307.1"/>
    </source>
</evidence>
<dbReference type="PANTHER" id="PTHR19446">
    <property type="entry name" value="REVERSE TRANSCRIPTASES"/>
    <property type="match status" value="1"/>
</dbReference>
<name>A0ABR1BSJ5_NECAM</name>
<dbReference type="SUPFAM" id="SSF54928">
    <property type="entry name" value="RNA-binding domain, RBD"/>
    <property type="match status" value="1"/>
</dbReference>
<dbReference type="Gene3D" id="3.60.10.10">
    <property type="entry name" value="Endonuclease/exonuclease/phosphatase"/>
    <property type="match status" value="1"/>
</dbReference>
<feature type="domain" description="RRM" evidence="5">
    <location>
        <begin position="1055"/>
        <end position="1142"/>
    </location>
</feature>
<dbReference type="InterPro" id="IPR000504">
    <property type="entry name" value="RRM_dom"/>
</dbReference>
<dbReference type="PROSITE" id="PS50102">
    <property type="entry name" value="RRM"/>
    <property type="match status" value="1"/>
</dbReference>
<evidence type="ECO:0000259" key="5">
    <source>
        <dbReference type="PROSITE" id="PS50102"/>
    </source>
</evidence>
<dbReference type="InterPro" id="IPR000477">
    <property type="entry name" value="RT_dom"/>
</dbReference>
<feature type="coiled-coil region" evidence="3">
    <location>
        <begin position="1136"/>
        <end position="1166"/>
    </location>
</feature>
<proteinExistence type="predicted"/>
<accession>A0ABR1BSJ5</accession>
<dbReference type="Gene3D" id="3.30.70.330">
    <property type="match status" value="2"/>
</dbReference>
<keyword evidence="1 2" id="KW-0694">RNA-binding</keyword>
<dbReference type="CDD" id="cd12291">
    <property type="entry name" value="RRM1_La"/>
    <property type="match status" value="1"/>
</dbReference>
<evidence type="ECO:0000256" key="1">
    <source>
        <dbReference type="ARBA" id="ARBA00022884"/>
    </source>
</evidence>
<dbReference type="Pfam" id="PF03372">
    <property type="entry name" value="Exo_endo_phos"/>
    <property type="match status" value="1"/>
</dbReference>
<dbReference type="CDD" id="cd01650">
    <property type="entry name" value="RT_nLTR_like"/>
    <property type="match status" value="1"/>
</dbReference>
<dbReference type="InterPro" id="IPR014886">
    <property type="entry name" value="La_xRRM"/>
</dbReference>
<dbReference type="SUPFAM" id="SSF46785">
    <property type="entry name" value="Winged helix' DNA-binding domain"/>
    <property type="match status" value="1"/>
</dbReference>
<dbReference type="SUPFAM" id="SSF56672">
    <property type="entry name" value="DNA/RNA polymerases"/>
    <property type="match status" value="1"/>
</dbReference>
<feature type="region of interest" description="Disordered" evidence="4">
    <location>
        <begin position="1264"/>
        <end position="1338"/>
    </location>
</feature>
<evidence type="ECO:0000256" key="2">
    <source>
        <dbReference type="PROSITE-ProRule" id="PRU00332"/>
    </source>
</evidence>
<dbReference type="InterPro" id="IPR036388">
    <property type="entry name" value="WH-like_DNA-bd_sf"/>
</dbReference>
<feature type="compositionally biased region" description="Basic and acidic residues" evidence="4">
    <location>
        <begin position="1298"/>
        <end position="1338"/>
    </location>
</feature>
<dbReference type="InterPro" id="IPR006630">
    <property type="entry name" value="La_HTH"/>
</dbReference>
<evidence type="ECO:0000256" key="4">
    <source>
        <dbReference type="SAM" id="MobiDB-lite"/>
    </source>
</evidence>
<feature type="compositionally biased region" description="Basic residues" evidence="4">
    <location>
        <begin position="1276"/>
        <end position="1285"/>
    </location>
</feature>
<dbReference type="PRINTS" id="PR00302">
    <property type="entry name" value="LUPUSLA"/>
</dbReference>
<dbReference type="InterPro" id="IPR002344">
    <property type="entry name" value="Lupus_La"/>
</dbReference>
<evidence type="ECO:0000313" key="9">
    <source>
        <dbReference type="Proteomes" id="UP001303046"/>
    </source>
</evidence>
<dbReference type="Gene3D" id="1.10.10.10">
    <property type="entry name" value="Winged helix-like DNA-binding domain superfamily/Winged helix DNA-binding domain"/>
    <property type="match status" value="1"/>
</dbReference>
<evidence type="ECO:0000259" key="7">
    <source>
        <dbReference type="PROSITE" id="PS51939"/>
    </source>
</evidence>
<dbReference type="Pfam" id="PF08777">
    <property type="entry name" value="RRM_3"/>
    <property type="match status" value="1"/>
</dbReference>
<feature type="domain" description="HTH La-type RNA-binding" evidence="6">
    <location>
        <begin position="951"/>
        <end position="1043"/>
    </location>
</feature>
<dbReference type="InterPro" id="IPR036390">
    <property type="entry name" value="WH_DNA-bd_sf"/>
</dbReference>
<dbReference type="Proteomes" id="UP001303046">
    <property type="component" value="Unassembled WGS sequence"/>
</dbReference>
<dbReference type="Pfam" id="PF00076">
    <property type="entry name" value="RRM_1"/>
    <property type="match status" value="1"/>
</dbReference>
<keyword evidence="9" id="KW-1185">Reference proteome</keyword>
<dbReference type="InterPro" id="IPR043502">
    <property type="entry name" value="DNA/RNA_pol_sf"/>
</dbReference>
<dbReference type="PROSITE" id="PS51939">
    <property type="entry name" value="XRRM"/>
    <property type="match status" value="1"/>
</dbReference>
<dbReference type="CDD" id="cd08028">
    <property type="entry name" value="LARP_3"/>
    <property type="match status" value="1"/>
</dbReference>
<protein>
    <recommendedName>
        <fullName evidence="10">La domain protein</fullName>
    </recommendedName>
</protein>
<sequence length="1338" mass="153427">MQILLPMTDIHGSPSLEGSQPVAICTYNARTLASEAAIEDLMMQAKKIKYDVIGLTETRRRHPLNAVYETGEELFLGTCDSRGVGGVGVLVNTSMAKNIDSFEQLTTRIGRLRMRRCGPIPALTIFVVYAPTSSYEEEEVEAFYMDLEKFYREDHAFYKVIIGDFNAKVGPRRTPEELHIGTHGLQWNDQGERLSEFIMTTKTIHGNSQFQKPSSLRWTWESPGGGYRNEIDHIIVNKRFCLTDVGVVPKFYTGSDHRLLRGRFSFTRRAEKAAKFRERNPRTTINWDLFATLAGFWEDSAMDNIDEEYDRLVEHLHDCAKKAESFKTTRRRLSLETLELIRQRGAARAAGNQELTSELARLCREAIKEDLKERRAEVLAEAAEAGKSIRYARRNFASRKTRMTALRNPKGTAIASRRGMEKIIYDFYSDLFDSHVHLPPHHLREDGQVIPEVLPSEIRHAIMSVRNRTAPGPDRIRPEHLKSLPPVLINTLARLFTRYLSECKVPKQWKTSKTVLLYKKGDPHDIGNYRPICLLSVIYKLFTRVILNRIEKVLDEGQPCEQAGFRKGFSTIDHIHTVSKLIEVSREYKMPLCLTFIDLKKAFDSVETEAVVEALDNQGVPTQYTKHQPSETNADRIRRNMWMHRSSAEPTKDDVHAERMGLGCPIHAQRNEHIRMHQLRLSGSGTEHDERPDPELGRRRRAAWGAYKSIEDVVKKTRNTRLRAHLFNTTVLPALTYASETWAFRKQEENAVSVIERAIERVMLGVSRFTQVRDGIRSSLLRQRSKIRDAAAFAKESKIRWAGHVMRFDDNRWTRAVSDWVPRDIKRTTGRPPTRWSDFFTKSLKEKYDALRVPRERRNHWATLARDRDKWKNYWRPLDQFEDQRESRFYTPLKFTIYANCKGDHCILEVQLWTVNVRAILHVAKRDKLKHSLTAALGSTNMTESENVAPSAAGESVNEKVVRQLEYYFGNINLPRDKFLQDSMKQDEGWVPINTLLTFNRLAAITTDADLISNAVKASNSDIISVSEDGMKIRRNIGNPLPENSLEYWQKIKHCTVYMKGFEQNTSLDDIMTFAKKYGQVENVLMRRTKPDRIFKGSVFITYKTREEAEKAQKDDAKFGEIELTKMMQDDYWTMKNQESKQKRQAEKMAKTAKKAAEHAEKLQAKVNAHFVKGLVLSIDGLPEDSTVPGIKEFFRKFGDVGYVVYESGQSKAEIRFSGEENGAQEAWDKAVAAGTEGKVFFQEKELTGKVLEGEDEERYWTAFNASKQNKMDRRSARRGGRGGRGRGGFGAQRGQKRHADGDDAPKSKKIVFEDDDGNAKSKPIEDSKTEESKPAEA</sequence>
<evidence type="ECO:0000259" key="6">
    <source>
        <dbReference type="PROSITE" id="PS50961"/>
    </source>
</evidence>
<dbReference type="PROSITE" id="PS50961">
    <property type="entry name" value="HTH_LA"/>
    <property type="match status" value="1"/>
</dbReference>
<feature type="domain" description="XRRM" evidence="7">
    <location>
        <begin position="1170"/>
        <end position="1296"/>
    </location>
</feature>
<dbReference type="Pfam" id="PF00078">
    <property type="entry name" value="RVT_1"/>
    <property type="match status" value="1"/>
</dbReference>
<evidence type="ECO:0000256" key="3">
    <source>
        <dbReference type="SAM" id="Coils"/>
    </source>
</evidence>
<dbReference type="InterPro" id="IPR035979">
    <property type="entry name" value="RBD_domain_sf"/>
</dbReference>
<evidence type="ECO:0008006" key="10">
    <source>
        <dbReference type="Google" id="ProtNLM"/>
    </source>
</evidence>
<keyword evidence="3" id="KW-0175">Coiled coil</keyword>